<evidence type="ECO:0000313" key="8">
    <source>
        <dbReference type="EMBL" id="CAH0416127.1"/>
    </source>
</evidence>
<comment type="catalytic activity">
    <reaction evidence="6">
        <text>a 6-O-methyl-2'-deoxyguanosine in DNA + L-cysteinyl-[protein] = S-methyl-L-cysteinyl-[protein] + a 2'-deoxyguanosine in DNA</text>
        <dbReference type="Rhea" id="RHEA:24000"/>
        <dbReference type="Rhea" id="RHEA-COMP:10131"/>
        <dbReference type="Rhea" id="RHEA-COMP:10132"/>
        <dbReference type="Rhea" id="RHEA-COMP:11367"/>
        <dbReference type="Rhea" id="RHEA-COMP:11368"/>
        <dbReference type="ChEBI" id="CHEBI:29950"/>
        <dbReference type="ChEBI" id="CHEBI:82612"/>
        <dbReference type="ChEBI" id="CHEBI:85445"/>
        <dbReference type="ChEBI" id="CHEBI:85448"/>
        <dbReference type="EC" id="2.1.1.63"/>
    </reaction>
</comment>
<dbReference type="PROSITE" id="PS00374">
    <property type="entry name" value="MGMT"/>
    <property type="match status" value="1"/>
</dbReference>
<dbReference type="PANTHER" id="PTHR10815:SF12">
    <property type="entry name" value="METHYLATED-DNA--PROTEIN-CYSTEINE METHYLTRANSFERASE, INDUCIBLE"/>
    <property type="match status" value="1"/>
</dbReference>
<comment type="catalytic activity">
    <reaction evidence="1">
        <text>a 4-O-methyl-thymidine in DNA + L-cysteinyl-[protein] = a thymidine in DNA + S-methyl-L-cysteinyl-[protein]</text>
        <dbReference type="Rhea" id="RHEA:53428"/>
        <dbReference type="Rhea" id="RHEA-COMP:10131"/>
        <dbReference type="Rhea" id="RHEA-COMP:10132"/>
        <dbReference type="Rhea" id="RHEA-COMP:13555"/>
        <dbReference type="Rhea" id="RHEA-COMP:13556"/>
        <dbReference type="ChEBI" id="CHEBI:29950"/>
        <dbReference type="ChEBI" id="CHEBI:82612"/>
        <dbReference type="ChEBI" id="CHEBI:137386"/>
        <dbReference type="ChEBI" id="CHEBI:137387"/>
        <dbReference type="EC" id="2.1.1.63"/>
    </reaction>
</comment>
<dbReference type="Pfam" id="PF01035">
    <property type="entry name" value="DNA_binding_1"/>
    <property type="match status" value="1"/>
</dbReference>
<keyword evidence="5" id="KW-0234">DNA repair</keyword>
<dbReference type="GO" id="GO:0003908">
    <property type="term" value="F:methylated-DNA-[protein]-cysteine S-methyltransferase activity"/>
    <property type="evidence" value="ECO:0007669"/>
    <property type="project" value="UniProtKB-EC"/>
</dbReference>
<keyword evidence="9" id="KW-1185">Reference proteome</keyword>
<proteinExistence type="predicted"/>
<evidence type="ECO:0000256" key="3">
    <source>
        <dbReference type="ARBA" id="ARBA00022679"/>
    </source>
</evidence>
<dbReference type="InterPro" id="IPR036388">
    <property type="entry name" value="WH-like_DNA-bd_sf"/>
</dbReference>
<dbReference type="NCBIfam" id="TIGR00589">
    <property type="entry name" value="ogt"/>
    <property type="match status" value="1"/>
</dbReference>
<dbReference type="InterPro" id="IPR001497">
    <property type="entry name" value="MethylDNA_cys_MeTrfase_AS"/>
</dbReference>
<dbReference type="PANTHER" id="PTHR10815">
    <property type="entry name" value="METHYLATED-DNA--PROTEIN-CYSTEINE METHYLTRANSFERASE"/>
    <property type="match status" value="1"/>
</dbReference>
<evidence type="ECO:0000256" key="6">
    <source>
        <dbReference type="ARBA" id="ARBA00049348"/>
    </source>
</evidence>
<dbReference type="GO" id="GO:0032259">
    <property type="term" value="P:methylation"/>
    <property type="evidence" value="ECO:0007669"/>
    <property type="project" value="UniProtKB-KW"/>
</dbReference>
<evidence type="ECO:0000256" key="4">
    <source>
        <dbReference type="ARBA" id="ARBA00022763"/>
    </source>
</evidence>
<dbReference type="EMBL" id="CAKKNS010000001">
    <property type="protein sequence ID" value="CAH0416127.1"/>
    <property type="molecule type" value="Genomic_DNA"/>
</dbReference>
<dbReference type="RefSeq" id="WP_230096190.1">
    <property type="nucleotide sequence ID" value="NZ_CAKKNS010000001.1"/>
</dbReference>
<keyword evidence="4" id="KW-0227">DNA damage</keyword>
<comment type="caution">
    <text evidence="8">The sequence shown here is derived from an EMBL/GenBank/DDBJ whole genome shotgun (WGS) entry which is preliminary data.</text>
</comment>
<dbReference type="InterPro" id="IPR036217">
    <property type="entry name" value="MethylDNA_cys_MeTrfase_DNAb"/>
</dbReference>
<protein>
    <submittedName>
        <fullName evidence="8">Methylated-DNA--protein-cysteine methyltransferase, inducible</fullName>
        <ecNumber evidence="8">2.1.1.63</ecNumber>
    </submittedName>
</protein>
<reference evidence="8 9" key="1">
    <citation type="submission" date="2021-11" db="EMBL/GenBank/DDBJ databases">
        <authorList>
            <person name="Depoorter E."/>
        </authorList>
    </citation>
    <scope>NUCLEOTIDE SEQUENCE [LARGE SCALE GENOMIC DNA]</scope>
    <source>
        <strain evidence="8 9">LMG 24289</strain>
    </source>
</reference>
<dbReference type="Gene3D" id="1.10.10.10">
    <property type="entry name" value="Winged helix-like DNA-binding domain superfamily/Winged helix DNA-binding domain"/>
    <property type="match status" value="1"/>
</dbReference>
<dbReference type="Proteomes" id="UP000789707">
    <property type="component" value="Unassembled WGS sequence"/>
</dbReference>
<evidence type="ECO:0000256" key="2">
    <source>
        <dbReference type="ARBA" id="ARBA00022603"/>
    </source>
</evidence>
<dbReference type="CDD" id="cd06445">
    <property type="entry name" value="ATase"/>
    <property type="match status" value="1"/>
</dbReference>
<name>A0ABM8Z4A1_9LACO</name>
<dbReference type="SUPFAM" id="SSF46767">
    <property type="entry name" value="Methylated DNA-protein cysteine methyltransferase, C-terminal domain"/>
    <property type="match status" value="1"/>
</dbReference>
<dbReference type="EC" id="2.1.1.63" evidence="8"/>
<dbReference type="SUPFAM" id="SSF53155">
    <property type="entry name" value="Methylated DNA-protein cysteine methyltransferase domain"/>
    <property type="match status" value="1"/>
</dbReference>
<dbReference type="InterPro" id="IPR014048">
    <property type="entry name" value="MethylDNA_cys_MeTrfase_DNA-bd"/>
</dbReference>
<keyword evidence="2 8" id="KW-0489">Methyltransferase</keyword>
<gene>
    <name evidence="8" type="primary">adaB</name>
    <name evidence="8" type="ORF">WFA24289_00426</name>
</gene>
<evidence type="ECO:0000256" key="1">
    <source>
        <dbReference type="ARBA" id="ARBA00001286"/>
    </source>
</evidence>
<organism evidence="8 9">
    <name type="scientific">Periweissella fabaria</name>
    <dbReference type="NCBI Taxonomy" id="546157"/>
    <lineage>
        <taxon>Bacteria</taxon>
        <taxon>Bacillati</taxon>
        <taxon>Bacillota</taxon>
        <taxon>Bacilli</taxon>
        <taxon>Lactobacillales</taxon>
        <taxon>Lactobacillaceae</taxon>
        <taxon>Periweissella</taxon>
    </lineage>
</organism>
<feature type="domain" description="Methylated-DNA-[protein]-cysteine S-methyltransferase DNA binding" evidence="7">
    <location>
        <begin position="84"/>
        <end position="163"/>
    </location>
</feature>
<sequence length="166" mass="18728">MQTLYFQPFTWQQYKFTLIATNDALVYISTCVDFRTELTHKYGAINLQAQITPILTLATSELSAYFDNPTTQFTVPHHALNATPFQQLVWHELEQLTPGTTISYHTLAQQLKRPTSTRAVANAVAQNPLLIIVPCHRVILSSGQYGNYRSGKLLKQALLIHEALVN</sequence>
<accession>A0ABM8Z4A1</accession>
<dbReference type="InterPro" id="IPR036631">
    <property type="entry name" value="MGMT_N_sf"/>
</dbReference>
<evidence type="ECO:0000259" key="7">
    <source>
        <dbReference type="Pfam" id="PF01035"/>
    </source>
</evidence>
<keyword evidence="3 8" id="KW-0808">Transferase</keyword>
<evidence type="ECO:0000313" key="9">
    <source>
        <dbReference type="Proteomes" id="UP000789707"/>
    </source>
</evidence>
<evidence type="ECO:0000256" key="5">
    <source>
        <dbReference type="ARBA" id="ARBA00023204"/>
    </source>
</evidence>